<dbReference type="EMBL" id="MCGN01000011">
    <property type="protein sequence ID" value="ORY91077.1"/>
    <property type="molecule type" value="Genomic_DNA"/>
</dbReference>
<name>A0A1X2H0X3_SYNRA</name>
<dbReference type="InterPro" id="IPR011047">
    <property type="entry name" value="Quinoprotein_ADH-like_sf"/>
</dbReference>
<dbReference type="InParanoid" id="A0A1X2H0X3"/>
<feature type="compositionally biased region" description="Low complexity" evidence="1">
    <location>
        <begin position="178"/>
        <end position="194"/>
    </location>
</feature>
<dbReference type="PANTHER" id="PTHR34512:SF30">
    <property type="entry name" value="OUTER MEMBRANE PROTEIN ASSEMBLY FACTOR BAMB"/>
    <property type="match status" value="1"/>
</dbReference>
<keyword evidence="4" id="KW-1185">Reference proteome</keyword>
<protein>
    <recommendedName>
        <fullName evidence="2">Pyrrolo-quinoline quinone repeat domain-containing protein</fullName>
    </recommendedName>
</protein>
<dbReference type="PANTHER" id="PTHR34512">
    <property type="entry name" value="CELL SURFACE PROTEIN"/>
    <property type="match status" value="1"/>
</dbReference>
<gene>
    <name evidence="3" type="ORF">BCR43DRAFT_527710</name>
</gene>
<dbReference type="SUPFAM" id="SSF50998">
    <property type="entry name" value="Quinoprotein alcohol dehydrogenase-like"/>
    <property type="match status" value="1"/>
</dbReference>
<evidence type="ECO:0000259" key="2">
    <source>
        <dbReference type="Pfam" id="PF13360"/>
    </source>
</evidence>
<dbReference type="Gene3D" id="2.130.10.10">
    <property type="entry name" value="YVTN repeat-like/Quinoprotein amine dehydrogenase"/>
    <property type="match status" value="2"/>
</dbReference>
<dbReference type="InterPro" id="IPR002372">
    <property type="entry name" value="PQQ_rpt_dom"/>
</dbReference>
<feature type="domain" description="Pyrrolo-quinoline quinone repeat" evidence="2">
    <location>
        <begin position="239"/>
        <end position="300"/>
    </location>
</feature>
<dbReference type="OrthoDB" id="408177at2759"/>
<dbReference type="Pfam" id="PF13360">
    <property type="entry name" value="PQQ_2"/>
    <property type="match status" value="2"/>
</dbReference>
<accession>A0A1X2H0X3</accession>
<dbReference type="Proteomes" id="UP000242180">
    <property type="component" value="Unassembled WGS sequence"/>
</dbReference>
<feature type="compositionally biased region" description="Polar residues" evidence="1">
    <location>
        <begin position="9"/>
        <end position="35"/>
    </location>
</feature>
<evidence type="ECO:0000313" key="3">
    <source>
        <dbReference type="EMBL" id="ORY91077.1"/>
    </source>
</evidence>
<feature type="region of interest" description="Disordered" evidence="1">
    <location>
        <begin position="1"/>
        <end position="51"/>
    </location>
</feature>
<comment type="caution">
    <text evidence="3">The sequence shown here is derived from an EMBL/GenBank/DDBJ whole genome shotgun (WGS) entry which is preliminary data.</text>
</comment>
<sequence length="368" mass="40788">MRFLRRDTSSFQTLHSSKAGSTTSQANPAISLNDMSQRDTRRKSGSVEEIERKNSTDIDRGLILCATRGRIYAVKKQDGSKLWEKKFPKEKSWCIGGSSLITLFITDDNKYVLAGKNAKVACLDMSTGETRWVKKLPKSKWVFNEVCTVATSARSPRTAATALINAVQDHKQLLEPFLSGSSTTSRSSSTDSGLPSPPPPYVAASGRFTESGGESSSYRDQRQEAHEDRRYLIAATWGRCHAYDVVTGEDVWHFDCPKGGTHLPTLVVEPDQSHVYIGCGKLLYCLEIVSGHVRWTQKLSDARFGWGYMTLATTWSSRLAAEVHSGGFSQQPTAQAFDFERKFQWACRFISIVLAGGLKFGFMIANAV</sequence>
<organism evidence="3 4">
    <name type="scientific">Syncephalastrum racemosum</name>
    <name type="common">Filamentous fungus</name>
    <dbReference type="NCBI Taxonomy" id="13706"/>
    <lineage>
        <taxon>Eukaryota</taxon>
        <taxon>Fungi</taxon>
        <taxon>Fungi incertae sedis</taxon>
        <taxon>Mucoromycota</taxon>
        <taxon>Mucoromycotina</taxon>
        <taxon>Mucoromycetes</taxon>
        <taxon>Mucorales</taxon>
        <taxon>Syncephalastraceae</taxon>
        <taxon>Syncephalastrum</taxon>
    </lineage>
</organism>
<evidence type="ECO:0000256" key="1">
    <source>
        <dbReference type="SAM" id="MobiDB-lite"/>
    </source>
</evidence>
<dbReference type="AlphaFoldDB" id="A0A1X2H0X3"/>
<reference evidence="3 4" key="1">
    <citation type="submission" date="2016-07" db="EMBL/GenBank/DDBJ databases">
        <title>Pervasive Adenine N6-methylation of Active Genes in Fungi.</title>
        <authorList>
            <consortium name="DOE Joint Genome Institute"/>
            <person name="Mondo S.J."/>
            <person name="Dannebaum R.O."/>
            <person name="Kuo R.C."/>
            <person name="Labutti K."/>
            <person name="Haridas S."/>
            <person name="Kuo A."/>
            <person name="Salamov A."/>
            <person name="Ahrendt S.R."/>
            <person name="Lipzen A."/>
            <person name="Sullivan W."/>
            <person name="Andreopoulos W.B."/>
            <person name="Clum A."/>
            <person name="Lindquist E."/>
            <person name="Daum C."/>
            <person name="Ramamoorthy G.K."/>
            <person name="Gryganskyi A."/>
            <person name="Culley D."/>
            <person name="Magnuson J.K."/>
            <person name="James T.Y."/>
            <person name="O'Malley M.A."/>
            <person name="Stajich J.E."/>
            <person name="Spatafora J.W."/>
            <person name="Visel A."/>
            <person name="Grigoriev I.V."/>
        </authorList>
    </citation>
    <scope>NUCLEOTIDE SEQUENCE [LARGE SCALE GENOMIC DNA]</scope>
    <source>
        <strain evidence="3 4">NRRL 2496</strain>
    </source>
</reference>
<feature type="domain" description="Pyrrolo-quinoline quinone repeat" evidence="2">
    <location>
        <begin position="68"/>
        <end position="138"/>
    </location>
</feature>
<evidence type="ECO:0000313" key="4">
    <source>
        <dbReference type="Proteomes" id="UP000242180"/>
    </source>
</evidence>
<proteinExistence type="predicted"/>
<dbReference type="InterPro" id="IPR015943">
    <property type="entry name" value="WD40/YVTN_repeat-like_dom_sf"/>
</dbReference>
<feature type="region of interest" description="Disordered" evidence="1">
    <location>
        <begin position="178"/>
        <end position="223"/>
    </location>
</feature>